<reference evidence="3" key="1">
    <citation type="journal article" date="2023" name="Mol. Phylogenet. Evol.">
        <title>Genome-scale phylogeny and comparative genomics of the fungal order Sordariales.</title>
        <authorList>
            <person name="Hensen N."/>
            <person name="Bonometti L."/>
            <person name="Westerberg I."/>
            <person name="Brannstrom I.O."/>
            <person name="Guillou S."/>
            <person name="Cros-Aarteil S."/>
            <person name="Calhoun S."/>
            <person name="Haridas S."/>
            <person name="Kuo A."/>
            <person name="Mondo S."/>
            <person name="Pangilinan J."/>
            <person name="Riley R."/>
            <person name="LaButti K."/>
            <person name="Andreopoulos B."/>
            <person name="Lipzen A."/>
            <person name="Chen C."/>
            <person name="Yan M."/>
            <person name="Daum C."/>
            <person name="Ng V."/>
            <person name="Clum A."/>
            <person name="Steindorff A."/>
            <person name="Ohm R.A."/>
            <person name="Martin F."/>
            <person name="Silar P."/>
            <person name="Natvig D.O."/>
            <person name="Lalanne C."/>
            <person name="Gautier V."/>
            <person name="Ament-Velasquez S.L."/>
            <person name="Kruys A."/>
            <person name="Hutchinson M.I."/>
            <person name="Powell A.J."/>
            <person name="Barry K."/>
            <person name="Miller A.N."/>
            <person name="Grigoriev I.V."/>
            <person name="Debuchy R."/>
            <person name="Gladieux P."/>
            <person name="Hiltunen Thoren M."/>
            <person name="Johannesson H."/>
        </authorList>
    </citation>
    <scope>NUCLEOTIDE SEQUENCE</scope>
    <source>
        <strain evidence="3">CBS 123565</strain>
    </source>
</reference>
<reference evidence="3" key="2">
    <citation type="submission" date="2023-05" db="EMBL/GenBank/DDBJ databases">
        <authorList>
            <consortium name="Lawrence Berkeley National Laboratory"/>
            <person name="Steindorff A."/>
            <person name="Hensen N."/>
            <person name="Bonometti L."/>
            <person name="Westerberg I."/>
            <person name="Brannstrom I.O."/>
            <person name="Guillou S."/>
            <person name="Cros-Aarteil S."/>
            <person name="Calhoun S."/>
            <person name="Haridas S."/>
            <person name="Kuo A."/>
            <person name="Mondo S."/>
            <person name="Pangilinan J."/>
            <person name="Riley R."/>
            <person name="Labutti K."/>
            <person name="Andreopoulos B."/>
            <person name="Lipzen A."/>
            <person name="Chen C."/>
            <person name="Yanf M."/>
            <person name="Daum C."/>
            <person name="Ng V."/>
            <person name="Clum A."/>
            <person name="Ohm R."/>
            <person name="Martin F."/>
            <person name="Silar P."/>
            <person name="Natvig D."/>
            <person name="Lalanne C."/>
            <person name="Gautier V."/>
            <person name="Ament-Velasquez S.L."/>
            <person name="Kruys A."/>
            <person name="Hutchinson M.I."/>
            <person name="Powell A.J."/>
            <person name="Barry K."/>
            <person name="Miller A.N."/>
            <person name="Grigoriev I.V."/>
            <person name="Debuchy R."/>
            <person name="Gladieux P."/>
            <person name="Thoren M.H."/>
            <person name="Johannesson H."/>
        </authorList>
    </citation>
    <scope>NUCLEOTIDE SEQUENCE</scope>
    <source>
        <strain evidence="3">CBS 123565</strain>
    </source>
</reference>
<evidence type="ECO:0000256" key="1">
    <source>
        <dbReference type="SAM" id="MobiDB-lite"/>
    </source>
</evidence>
<gene>
    <name evidence="3" type="ORF">BT67DRAFT_432157</name>
</gene>
<evidence type="ECO:0000256" key="2">
    <source>
        <dbReference type="SAM" id="SignalP"/>
    </source>
</evidence>
<comment type="caution">
    <text evidence="3">The sequence shown here is derived from an EMBL/GenBank/DDBJ whole genome shotgun (WGS) entry which is preliminary data.</text>
</comment>
<accession>A0AAN6URS4</accession>
<feature type="region of interest" description="Disordered" evidence="1">
    <location>
        <begin position="188"/>
        <end position="278"/>
    </location>
</feature>
<organism evidence="3 4">
    <name type="scientific">Trichocladium antarcticum</name>
    <dbReference type="NCBI Taxonomy" id="1450529"/>
    <lineage>
        <taxon>Eukaryota</taxon>
        <taxon>Fungi</taxon>
        <taxon>Dikarya</taxon>
        <taxon>Ascomycota</taxon>
        <taxon>Pezizomycotina</taxon>
        <taxon>Sordariomycetes</taxon>
        <taxon>Sordariomycetidae</taxon>
        <taxon>Sordariales</taxon>
        <taxon>Chaetomiaceae</taxon>
        <taxon>Trichocladium</taxon>
    </lineage>
</organism>
<proteinExistence type="predicted"/>
<evidence type="ECO:0000313" key="4">
    <source>
        <dbReference type="Proteomes" id="UP001304895"/>
    </source>
</evidence>
<dbReference type="Proteomes" id="UP001304895">
    <property type="component" value="Unassembled WGS sequence"/>
</dbReference>
<feature type="signal peptide" evidence="2">
    <location>
        <begin position="1"/>
        <end position="32"/>
    </location>
</feature>
<protein>
    <submittedName>
        <fullName evidence="3">Uncharacterized protein</fullName>
    </submittedName>
</protein>
<keyword evidence="2" id="KW-0732">Signal</keyword>
<dbReference type="AlphaFoldDB" id="A0AAN6URS4"/>
<dbReference type="EMBL" id="MU853402">
    <property type="protein sequence ID" value="KAK4138018.1"/>
    <property type="molecule type" value="Genomic_DNA"/>
</dbReference>
<feature type="compositionally biased region" description="Acidic residues" evidence="1">
    <location>
        <begin position="226"/>
        <end position="263"/>
    </location>
</feature>
<feature type="chain" id="PRO_5042988922" evidence="2">
    <location>
        <begin position="33"/>
        <end position="308"/>
    </location>
</feature>
<name>A0AAN6URS4_9PEZI</name>
<feature type="compositionally biased region" description="Acidic residues" evidence="1">
    <location>
        <begin position="191"/>
        <end position="208"/>
    </location>
</feature>
<evidence type="ECO:0000313" key="3">
    <source>
        <dbReference type="EMBL" id="KAK4138018.1"/>
    </source>
</evidence>
<sequence length="308" mass="33071">MIARLCCHLGTTGHPALLLAMCHLAILHYTCSHHNVFQLHCANDQNAGMLYARDQLCERGQVEILARYCARLQCPDCNEHEWNDLADDRLAQTDDRLATLARLSAAGAVSRADHAGFAHAIAARDGRLEAQARGAQAVLRAAGGFVRRFVRAHAMVLWWADVGVYLMGKVERRGLRAVRRLMGGRALVLDGDGDDDEDEGEDEDEDGNGDGNADGNADGDGYGADDGMDCGAEDDDTICDDDSDKTEDAEEDEVDEVAVDDGPEIGSENGLNGALDDTPGGMDVLKLSLRSAAARTAYGRAVCSLRVK</sequence>
<keyword evidence="4" id="KW-1185">Reference proteome</keyword>